<protein>
    <submittedName>
        <fullName evidence="1">WbqC family protein</fullName>
    </submittedName>
</protein>
<comment type="caution">
    <text evidence="1">The sequence shown here is derived from an EMBL/GenBank/DDBJ whole genome shotgun (WGS) entry which is preliminary data.</text>
</comment>
<evidence type="ECO:0000313" key="1">
    <source>
        <dbReference type="EMBL" id="MBK4738147.1"/>
    </source>
</evidence>
<sequence>MVRKIAAMQPYLFPYLGYFQLINAVDEFVLGDVLQYEKESWINRNRILVNGQPKLITFPLKKDRFDALIREKQFVDNIGGEREKLLKIIRNCYSRAPNFSAFFSVLEDVIQFPAVNLAEYAENSIRRLCRYAGITTPIRLASELGLPIRMDKQERVVQTVKALNGGMYINPRSGTALYRSQYFEEHGLELRFLHMGNVRYRQFKEPFTPNLSIIDVLMFNDPFTLRHLLEDYALIDADDATAPDSGLRTGSE</sequence>
<dbReference type="EMBL" id="JAEPBG010000017">
    <property type="protein sequence ID" value="MBK4738147.1"/>
    <property type="molecule type" value="Genomic_DNA"/>
</dbReference>
<dbReference type="Pfam" id="PF08889">
    <property type="entry name" value="WbqC"/>
    <property type="match status" value="1"/>
</dbReference>
<proteinExistence type="predicted"/>
<keyword evidence="2" id="KW-1185">Reference proteome</keyword>
<dbReference type="AlphaFoldDB" id="A0A934W836"/>
<organism evidence="1 2">
    <name type="scientific">Noviherbaspirillum pedocola</name>
    <dbReference type="NCBI Taxonomy" id="2801341"/>
    <lineage>
        <taxon>Bacteria</taxon>
        <taxon>Pseudomonadati</taxon>
        <taxon>Pseudomonadota</taxon>
        <taxon>Betaproteobacteria</taxon>
        <taxon>Burkholderiales</taxon>
        <taxon>Oxalobacteraceae</taxon>
        <taxon>Noviherbaspirillum</taxon>
    </lineage>
</organism>
<accession>A0A934W836</accession>
<dbReference type="Proteomes" id="UP000622890">
    <property type="component" value="Unassembled WGS sequence"/>
</dbReference>
<dbReference type="RefSeq" id="WP_200597107.1">
    <property type="nucleotide sequence ID" value="NZ_JAEPBG010000017.1"/>
</dbReference>
<dbReference type="InterPro" id="IPR014985">
    <property type="entry name" value="WbqC"/>
</dbReference>
<evidence type="ECO:0000313" key="2">
    <source>
        <dbReference type="Proteomes" id="UP000622890"/>
    </source>
</evidence>
<gene>
    <name evidence="1" type="ORF">JJB74_26285</name>
</gene>
<name>A0A934W836_9BURK</name>
<reference evidence="1" key="1">
    <citation type="submission" date="2021-01" db="EMBL/GenBank/DDBJ databases">
        <title>Genome sequence of strain Noviherbaspirillum sp. DKR-6.</title>
        <authorList>
            <person name="Chaudhary D.K."/>
        </authorList>
    </citation>
    <scope>NUCLEOTIDE SEQUENCE</scope>
    <source>
        <strain evidence="1">DKR-6</strain>
    </source>
</reference>